<evidence type="ECO:0000256" key="2">
    <source>
        <dbReference type="SAM" id="Phobius"/>
    </source>
</evidence>
<keyword evidence="1" id="KW-1015">Disulfide bond</keyword>
<comment type="caution">
    <text evidence="4">The sequence shown here is derived from an EMBL/GenBank/DDBJ whole genome shotgun (WGS) entry which is preliminary data.</text>
</comment>
<dbReference type="SUPFAM" id="SSF48726">
    <property type="entry name" value="Immunoglobulin"/>
    <property type="match status" value="1"/>
</dbReference>
<dbReference type="AlphaFoldDB" id="A0A8S3Q866"/>
<dbReference type="Pfam" id="PF08205">
    <property type="entry name" value="C2-set_2"/>
    <property type="match status" value="1"/>
</dbReference>
<keyword evidence="2" id="KW-0472">Membrane</keyword>
<evidence type="ECO:0000259" key="3">
    <source>
        <dbReference type="Pfam" id="PF08205"/>
    </source>
</evidence>
<evidence type="ECO:0000256" key="1">
    <source>
        <dbReference type="ARBA" id="ARBA00023157"/>
    </source>
</evidence>
<keyword evidence="5" id="KW-1185">Reference proteome</keyword>
<reference evidence="4" key="1">
    <citation type="submission" date="2021-03" db="EMBL/GenBank/DDBJ databases">
        <authorList>
            <person name="Bekaert M."/>
        </authorList>
    </citation>
    <scope>NUCLEOTIDE SEQUENCE</scope>
</reference>
<evidence type="ECO:0000313" key="5">
    <source>
        <dbReference type="Proteomes" id="UP000683360"/>
    </source>
</evidence>
<dbReference type="Gene3D" id="2.60.40.10">
    <property type="entry name" value="Immunoglobulins"/>
    <property type="match status" value="1"/>
</dbReference>
<dbReference type="InterPro" id="IPR036179">
    <property type="entry name" value="Ig-like_dom_sf"/>
</dbReference>
<gene>
    <name evidence="4" type="ORF">MEDL_5997</name>
</gene>
<dbReference type="OrthoDB" id="6158319at2759"/>
<evidence type="ECO:0000313" key="4">
    <source>
        <dbReference type="EMBL" id="CAG2190805.1"/>
    </source>
</evidence>
<feature type="transmembrane region" description="Helical" evidence="2">
    <location>
        <begin position="212"/>
        <end position="234"/>
    </location>
</feature>
<dbReference type="InterPro" id="IPR013162">
    <property type="entry name" value="CD80_C2-set"/>
</dbReference>
<dbReference type="InterPro" id="IPR013783">
    <property type="entry name" value="Ig-like_fold"/>
</dbReference>
<keyword evidence="2" id="KW-1133">Transmembrane helix</keyword>
<sequence>MLHLVSEANNLKKNIDESSYEEIGDVKRIRTDNIYQNITLPDNAIKLTTSSDRATAGMDFNFICVTSDIFVTIIRNDIDECAIVHTNSDGSCGFLETSLSSSDDNPIRIMLGNRQRFTCSSDGGRPASRIQWYLSDNNITRDSKVQADICNPGCNGKVISSSALEYIGDIVDNGKKIYCTAVNIEGHFVRSHDIEIVILLLSANKAVKTNTIGIWFGSSLVALIAISITGLCVYKYRKRQKTPTIEYMSQHEMYREEKKQQSEKAIYVNLELKPSTFT</sequence>
<feature type="domain" description="CD80-like immunoglobulin C2-set" evidence="3">
    <location>
        <begin position="113"/>
        <end position="180"/>
    </location>
</feature>
<keyword evidence="2" id="KW-0812">Transmembrane</keyword>
<dbReference type="EMBL" id="CAJPWZ010000341">
    <property type="protein sequence ID" value="CAG2190805.1"/>
    <property type="molecule type" value="Genomic_DNA"/>
</dbReference>
<proteinExistence type="predicted"/>
<protein>
    <recommendedName>
        <fullName evidence="3">CD80-like immunoglobulin C2-set domain-containing protein</fullName>
    </recommendedName>
</protein>
<dbReference type="Proteomes" id="UP000683360">
    <property type="component" value="Unassembled WGS sequence"/>
</dbReference>
<organism evidence="4 5">
    <name type="scientific">Mytilus edulis</name>
    <name type="common">Blue mussel</name>
    <dbReference type="NCBI Taxonomy" id="6550"/>
    <lineage>
        <taxon>Eukaryota</taxon>
        <taxon>Metazoa</taxon>
        <taxon>Spiralia</taxon>
        <taxon>Lophotrochozoa</taxon>
        <taxon>Mollusca</taxon>
        <taxon>Bivalvia</taxon>
        <taxon>Autobranchia</taxon>
        <taxon>Pteriomorphia</taxon>
        <taxon>Mytilida</taxon>
        <taxon>Mytiloidea</taxon>
        <taxon>Mytilidae</taxon>
        <taxon>Mytilinae</taxon>
        <taxon>Mytilus</taxon>
    </lineage>
</organism>
<name>A0A8S3Q866_MYTED</name>
<accession>A0A8S3Q866</accession>